<dbReference type="SUPFAM" id="SSF56281">
    <property type="entry name" value="Metallo-hydrolase/oxidoreductase"/>
    <property type="match status" value="1"/>
</dbReference>
<dbReference type="GO" id="GO:0016787">
    <property type="term" value="F:hydrolase activity"/>
    <property type="evidence" value="ECO:0007669"/>
    <property type="project" value="UniProtKB-KW"/>
</dbReference>
<dbReference type="AlphaFoldDB" id="A0A3M2S2P0"/>
<dbReference type="CDD" id="cd07730">
    <property type="entry name" value="metallo-hydrolase-like_MBL-fold"/>
    <property type="match status" value="1"/>
</dbReference>
<dbReference type="PANTHER" id="PTHR42978:SF5">
    <property type="entry name" value="METALLO-BETA-LACTAMASE DOMAIN-CONTAINING PROTEIN"/>
    <property type="match status" value="1"/>
</dbReference>
<keyword evidence="2" id="KW-0479">Metal-binding</keyword>
<dbReference type="Gene3D" id="3.60.15.10">
    <property type="entry name" value="Ribonuclease Z/Hydroxyacylglutathione hydrolase-like"/>
    <property type="match status" value="1"/>
</dbReference>
<protein>
    <recommendedName>
        <fullName evidence="5">Metallo-beta-lactamase domain-containing protein</fullName>
    </recommendedName>
</protein>
<evidence type="ECO:0000256" key="3">
    <source>
        <dbReference type="ARBA" id="ARBA00022801"/>
    </source>
</evidence>
<evidence type="ECO:0000256" key="1">
    <source>
        <dbReference type="ARBA" id="ARBA00007749"/>
    </source>
</evidence>
<evidence type="ECO:0000313" key="7">
    <source>
        <dbReference type="Proteomes" id="UP000277212"/>
    </source>
</evidence>
<dbReference type="InterPro" id="IPR051013">
    <property type="entry name" value="MBL_superfamily_lactonases"/>
</dbReference>
<dbReference type="EMBL" id="NKUJ01000155">
    <property type="protein sequence ID" value="RMJ11811.1"/>
    <property type="molecule type" value="Genomic_DNA"/>
</dbReference>
<dbReference type="InterPro" id="IPR001279">
    <property type="entry name" value="Metallo-B-lactamas"/>
</dbReference>
<feature type="domain" description="Metallo-beta-lactamase" evidence="5">
    <location>
        <begin position="43"/>
        <end position="120"/>
    </location>
</feature>
<dbReference type="STRING" id="2010991.A0A3M2S2P0"/>
<dbReference type="GO" id="GO:0046872">
    <property type="term" value="F:metal ion binding"/>
    <property type="evidence" value="ECO:0007669"/>
    <property type="project" value="UniProtKB-KW"/>
</dbReference>
<organism evidence="6 7">
    <name type="scientific">Fusarium kuroshium</name>
    <dbReference type="NCBI Taxonomy" id="2010991"/>
    <lineage>
        <taxon>Eukaryota</taxon>
        <taxon>Fungi</taxon>
        <taxon>Dikarya</taxon>
        <taxon>Ascomycota</taxon>
        <taxon>Pezizomycotina</taxon>
        <taxon>Sordariomycetes</taxon>
        <taxon>Hypocreomycetidae</taxon>
        <taxon>Hypocreales</taxon>
        <taxon>Nectriaceae</taxon>
        <taxon>Fusarium</taxon>
        <taxon>Fusarium solani species complex</taxon>
    </lineage>
</organism>
<evidence type="ECO:0000256" key="2">
    <source>
        <dbReference type="ARBA" id="ARBA00022723"/>
    </source>
</evidence>
<proteinExistence type="inferred from homology"/>
<dbReference type="Pfam" id="PF00753">
    <property type="entry name" value="Lactamase_B"/>
    <property type="match status" value="1"/>
</dbReference>
<dbReference type="InterPro" id="IPR036866">
    <property type="entry name" value="RibonucZ/Hydroxyglut_hydro"/>
</dbReference>
<evidence type="ECO:0000259" key="5">
    <source>
        <dbReference type="Pfam" id="PF00753"/>
    </source>
</evidence>
<dbReference type="OrthoDB" id="10250730at2759"/>
<evidence type="ECO:0000256" key="4">
    <source>
        <dbReference type="ARBA" id="ARBA00022833"/>
    </source>
</evidence>
<reference evidence="6 7" key="1">
    <citation type="submission" date="2017-06" db="EMBL/GenBank/DDBJ databases">
        <title>Comparative genomic analysis of Ambrosia Fusariam Clade fungi.</title>
        <authorList>
            <person name="Stajich J.E."/>
            <person name="Carrillo J."/>
            <person name="Kijimoto T."/>
            <person name="Eskalen A."/>
            <person name="O'Donnell K."/>
            <person name="Kasson M."/>
        </authorList>
    </citation>
    <scope>NUCLEOTIDE SEQUENCE [LARGE SCALE GENOMIC DNA]</scope>
    <source>
        <strain evidence="6">UCR3666</strain>
    </source>
</reference>
<evidence type="ECO:0000313" key="6">
    <source>
        <dbReference type="EMBL" id="RMJ11811.1"/>
    </source>
</evidence>
<accession>A0A3M2S2P0</accession>
<keyword evidence="7" id="KW-1185">Reference proteome</keyword>
<dbReference type="Proteomes" id="UP000277212">
    <property type="component" value="Unassembled WGS sequence"/>
</dbReference>
<sequence length="362" mass="39288">MESLNIPSSQNFVEVSVIDSTARIKVPTGFFIKDPIKGHETLECPAYAFLIQHPTGKNILFDLGLRPDVKSFAPVIVNGMAGLDMSADKGIATILVESGIAPGDIDGIIWSHWHCDHSGDPSTFSPEVDLIVGPGFKHALLPGYPADPNAVILESDYAGRNLREIDFATGLQIGQFRAMDYFGDGSFYLLDSPGHAVGHLCALARTTPSTFIFMGGDGCHHAGSLRPNKHLPLPKELSPSPFAIPPNAEGTICQGALLEAIHPSQENTKPYYSRLASAPGRDVPEAEATIEKMISFDLREDVFVIIAHDRTLLDVINFFPKKANEWKEKGWKGASRWRFLEDFKGALPSTYSASVQAGDSSA</sequence>
<comment type="similarity">
    <text evidence="1">Belongs to the metallo-beta-lactamase superfamily.</text>
</comment>
<comment type="caution">
    <text evidence="6">The sequence shown here is derived from an EMBL/GenBank/DDBJ whole genome shotgun (WGS) entry which is preliminary data.</text>
</comment>
<name>A0A3M2S2P0_9HYPO</name>
<dbReference type="PANTHER" id="PTHR42978">
    <property type="entry name" value="QUORUM-QUENCHING LACTONASE YTNP-RELATED-RELATED"/>
    <property type="match status" value="1"/>
</dbReference>
<gene>
    <name evidence="6" type="ORF">CDV36_008535</name>
</gene>
<keyword evidence="3" id="KW-0378">Hydrolase</keyword>
<keyword evidence="4" id="KW-0862">Zinc</keyword>